<feature type="region of interest" description="Disordered" evidence="1">
    <location>
        <begin position="220"/>
        <end position="275"/>
    </location>
</feature>
<evidence type="ECO:0000313" key="2">
    <source>
        <dbReference type="EMBL" id="RUS72263.1"/>
    </source>
</evidence>
<accession>A0A3S1AU94</accession>
<sequence length="275" mass="30684">MADEDLARPTTSRQNEETIASLLNNAKTLNIDKMAPTEDLHNVLMDFFSTPDPDSDDDEDQPSSPSQPSSSQFGLTEDGGDSTTDYGSDEDDYVPVQAPDQFLVAAPSATEIPTEPLTDIPSCGCHTKFSCDWCFGLVKRKFKRTRVDCLADMEMVVTQSAKGQLPPLVKPDGLSLQRQWYLHDEIRQFVSPEWQDIVAPLPNSPKPRGTTQLEVEEVDPEVPAPKIMRITEDSPTRDRTRTEFFDRTDNTDREGKRKGEGKGKGKKTVNTLISF</sequence>
<name>A0A3S1AU94_ELYCH</name>
<keyword evidence="3" id="KW-1185">Reference proteome</keyword>
<dbReference type="OrthoDB" id="6050800at2759"/>
<gene>
    <name evidence="2" type="ORF">EGW08_019986</name>
</gene>
<protein>
    <submittedName>
        <fullName evidence="2">Uncharacterized protein</fullName>
    </submittedName>
</protein>
<evidence type="ECO:0000313" key="3">
    <source>
        <dbReference type="Proteomes" id="UP000271974"/>
    </source>
</evidence>
<feature type="region of interest" description="Disordered" evidence="1">
    <location>
        <begin position="43"/>
        <end position="94"/>
    </location>
</feature>
<evidence type="ECO:0000256" key="1">
    <source>
        <dbReference type="SAM" id="MobiDB-lite"/>
    </source>
</evidence>
<dbReference type="Proteomes" id="UP000271974">
    <property type="component" value="Unassembled WGS sequence"/>
</dbReference>
<reference evidence="2 3" key="1">
    <citation type="submission" date="2019-01" db="EMBL/GenBank/DDBJ databases">
        <title>A draft genome assembly of the solar-powered sea slug Elysia chlorotica.</title>
        <authorList>
            <person name="Cai H."/>
            <person name="Li Q."/>
            <person name="Fang X."/>
            <person name="Li J."/>
            <person name="Curtis N.E."/>
            <person name="Altenburger A."/>
            <person name="Shibata T."/>
            <person name="Feng M."/>
            <person name="Maeda T."/>
            <person name="Schwartz J.A."/>
            <person name="Shigenobu S."/>
            <person name="Lundholm N."/>
            <person name="Nishiyama T."/>
            <person name="Yang H."/>
            <person name="Hasebe M."/>
            <person name="Li S."/>
            <person name="Pierce S.K."/>
            <person name="Wang J."/>
        </authorList>
    </citation>
    <scope>NUCLEOTIDE SEQUENCE [LARGE SCALE GENOMIC DNA]</scope>
    <source>
        <strain evidence="2">EC2010</strain>
        <tissue evidence="2">Whole organism of an adult</tissue>
    </source>
</reference>
<comment type="caution">
    <text evidence="2">The sequence shown here is derived from an EMBL/GenBank/DDBJ whole genome shotgun (WGS) entry which is preliminary data.</text>
</comment>
<dbReference type="EMBL" id="RQTK01001091">
    <property type="protein sequence ID" value="RUS72263.1"/>
    <property type="molecule type" value="Genomic_DNA"/>
</dbReference>
<organism evidence="2 3">
    <name type="scientific">Elysia chlorotica</name>
    <name type="common">Eastern emerald elysia</name>
    <name type="synonym">Sea slug</name>
    <dbReference type="NCBI Taxonomy" id="188477"/>
    <lineage>
        <taxon>Eukaryota</taxon>
        <taxon>Metazoa</taxon>
        <taxon>Spiralia</taxon>
        <taxon>Lophotrochozoa</taxon>
        <taxon>Mollusca</taxon>
        <taxon>Gastropoda</taxon>
        <taxon>Heterobranchia</taxon>
        <taxon>Euthyneura</taxon>
        <taxon>Panpulmonata</taxon>
        <taxon>Sacoglossa</taxon>
        <taxon>Placobranchoidea</taxon>
        <taxon>Plakobranchidae</taxon>
        <taxon>Elysia</taxon>
    </lineage>
</organism>
<feature type="compositionally biased region" description="Basic and acidic residues" evidence="1">
    <location>
        <begin position="229"/>
        <end position="263"/>
    </location>
</feature>
<dbReference type="AlphaFoldDB" id="A0A3S1AU94"/>
<feature type="compositionally biased region" description="Low complexity" evidence="1">
    <location>
        <begin position="62"/>
        <end position="73"/>
    </location>
</feature>
<proteinExistence type="predicted"/>